<dbReference type="Proteomes" id="UP000694867">
    <property type="component" value="Unplaced"/>
</dbReference>
<evidence type="ECO:0000313" key="3">
    <source>
        <dbReference type="Proteomes" id="UP000694867"/>
    </source>
</evidence>
<dbReference type="Pfam" id="PF15393">
    <property type="entry name" value="DUF4615"/>
    <property type="match status" value="1"/>
</dbReference>
<accession>A0AAJ6QRB2</accession>
<evidence type="ECO:0000313" key="4">
    <source>
        <dbReference type="RefSeq" id="XP_003741440.2"/>
    </source>
</evidence>
<protein>
    <submittedName>
        <fullName evidence="4">UPF0488 protein C8orf33 homolog</fullName>
    </submittedName>
</protein>
<gene>
    <name evidence="4" type="primary">LOC100903650</name>
</gene>
<evidence type="ECO:0000256" key="1">
    <source>
        <dbReference type="ARBA" id="ARBA00005707"/>
    </source>
</evidence>
<comment type="similarity">
    <text evidence="1">Belongs to the UPF0488 family.</text>
</comment>
<dbReference type="PANTHER" id="PTHR13602">
    <property type="entry name" value="UPF0488 PROTEIN C8ORF33"/>
    <property type="match status" value="1"/>
</dbReference>
<dbReference type="InterPro" id="IPR029274">
    <property type="entry name" value="DUF4615"/>
</dbReference>
<dbReference type="AlphaFoldDB" id="A0AAJ6QRB2"/>
<dbReference type="KEGG" id="goe:100903650"/>
<organism evidence="3 4">
    <name type="scientific">Galendromus occidentalis</name>
    <name type="common">western predatory mite</name>
    <dbReference type="NCBI Taxonomy" id="34638"/>
    <lineage>
        <taxon>Eukaryota</taxon>
        <taxon>Metazoa</taxon>
        <taxon>Ecdysozoa</taxon>
        <taxon>Arthropoda</taxon>
        <taxon>Chelicerata</taxon>
        <taxon>Arachnida</taxon>
        <taxon>Acari</taxon>
        <taxon>Parasitiformes</taxon>
        <taxon>Mesostigmata</taxon>
        <taxon>Gamasina</taxon>
        <taxon>Phytoseioidea</taxon>
        <taxon>Phytoseiidae</taxon>
        <taxon>Typhlodrominae</taxon>
        <taxon>Galendromus</taxon>
    </lineage>
</organism>
<dbReference type="PANTHER" id="PTHR13602:SF2">
    <property type="entry name" value="UPF0488 PROTEIN C8ORF33"/>
    <property type="match status" value="1"/>
</dbReference>
<feature type="region of interest" description="Disordered" evidence="2">
    <location>
        <begin position="98"/>
        <end position="119"/>
    </location>
</feature>
<proteinExistence type="inferred from homology"/>
<evidence type="ECO:0000256" key="2">
    <source>
        <dbReference type="SAM" id="MobiDB-lite"/>
    </source>
</evidence>
<dbReference type="GeneID" id="100903650"/>
<keyword evidence="3" id="KW-1185">Reference proteome</keyword>
<reference evidence="4" key="1">
    <citation type="submission" date="2025-08" db="UniProtKB">
        <authorList>
            <consortium name="RefSeq"/>
        </authorList>
    </citation>
    <scope>IDENTIFICATION</scope>
</reference>
<dbReference type="RefSeq" id="XP_003741440.2">
    <property type="nucleotide sequence ID" value="XM_003741392.2"/>
</dbReference>
<name>A0AAJ6QRB2_9ACAR</name>
<sequence>MDDEQEQFQKELSWCISALRKVFQKSDPTRNQIKEALKALQILENPKAPVVKKRLAMRNALGDYRAKMAAEEKHLEKQLLQGKRKLAEFTSEKADTAGGKVLAKAASPSSSTDVYTVGRRKPPGLSLEVARTDFRAESGRRGPSLLFGIPDIRRIM</sequence>